<dbReference type="Gene3D" id="3.30.200.20">
    <property type="entry name" value="Phosphorylase Kinase, domain 1"/>
    <property type="match status" value="1"/>
</dbReference>
<evidence type="ECO:0000256" key="6">
    <source>
        <dbReference type="ARBA" id="ARBA00022840"/>
    </source>
</evidence>
<reference evidence="13 14" key="1">
    <citation type="journal article" date="2013" name="Curr. Biol.">
        <title>The Genome of the Foraminiferan Reticulomyxa filosa.</title>
        <authorList>
            <person name="Glockner G."/>
            <person name="Hulsmann N."/>
            <person name="Schleicher M."/>
            <person name="Noegel A.A."/>
            <person name="Eichinger L."/>
            <person name="Gallinger C."/>
            <person name="Pawlowski J."/>
            <person name="Sierra R."/>
            <person name="Euteneuer U."/>
            <person name="Pillet L."/>
            <person name="Moustafa A."/>
            <person name="Platzer M."/>
            <person name="Groth M."/>
            <person name="Szafranski K."/>
            <person name="Schliwa M."/>
        </authorList>
    </citation>
    <scope>NUCLEOTIDE SEQUENCE [LARGE SCALE GENOMIC DNA]</scope>
</reference>
<protein>
    <recommendedName>
        <fullName evidence="1">non-specific serine/threonine protein kinase</fullName>
        <ecNumber evidence="1">2.7.11.1</ecNumber>
    </recommendedName>
</protein>
<gene>
    <name evidence="13" type="ORF">RFI_24870</name>
</gene>
<dbReference type="EMBL" id="ASPP01021349">
    <property type="protein sequence ID" value="ETO12506.1"/>
    <property type="molecule type" value="Genomic_DNA"/>
</dbReference>
<evidence type="ECO:0000256" key="4">
    <source>
        <dbReference type="ARBA" id="ARBA00022741"/>
    </source>
</evidence>
<feature type="binding site" evidence="9">
    <location>
        <position position="53"/>
    </location>
    <ligand>
        <name>ATP</name>
        <dbReference type="ChEBI" id="CHEBI:30616"/>
    </ligand>
</feature>
<dbReference type="InterPro" id="IPR017441">
    <property type="entry name" value="Protein_kinase_ATP_BS"/>
</dbReference>
<keyword evidence="3" id="KW-0808">Transferase</keyword>
<keyword evidence="6 9" id="KW-0067">ATP-binding</keyword>
<evidence type="ECO:0000256" key="2">
    <source>
        <dbReference type="ARBA" id="ARBA00022527"/>
    </source>
</evidence>
<dbReference type="PANTHER" id="PTHR24055">
    <property type="entry name" value="MITOGEN-ACTIVATED PROTEIN KINASE"/>
    <property type="match status" value="1"/>
</dbReference>
<sequence>MAGGAKGANKCGWLTTEEMCGRYEVLSHLGHGSYGYVAEAKCVGSDKRVAIKKITKIFDNVIDAKRLLREMCILHALKGHDNIVSLIDILPPQRRPRNKPPIAVPIEEEEEEDEEKEESGGGNNNNGNNNGNNKNDNNNSNNNNEDMEWNDFNEIILVFECADTDLAKIIQSDQHFTMLHVQYITQQILSGIQYMHSLKIFHRDLKPANILINENCSVKICDFGLARFVHERDSHTYDAHFTFPTNTTSNNNNSSSTSWSSSSSKKPKRELTRHVVTRWYRAPEVILLQQKREYMYAVDMWSVGCIFAELLQMLKDNAKSRQARKPLFPGSSCLPFSADLRNSISDRMDQLNVIFAIIGTPAPEEIELISGSAKKYLLSLPKCDPIDFKSIFPDNEKEEALSLLKGLVQFDVEKRMTATEALEHAFFNSVRDQQQLHSHDSNTHSRVPLEFEFQFEDKYVEIATLRRLIVQQISHYNRTMS</sequence>
<name>X6MFR4_RETFI</name>
<dbReference type="Gene3D" id="1.10.510.10">
    <property type="entry name" value="Transferase(Phosphotransferase) domain 1"/>
    <property type="match status" value="1"/>
</dbReference>
<evidence type="ECO:0000256" key="3">
    <source>
        <dbReference type="ARBA" id="ARBA00022679"/>
    </source>
</evidence>
<evidence type="ECO:0000256" key="8">
    <source>
        <dbReference type="ARBA" id="ARBA00048679"/>
    </source>
</evidence>
<dbReference type="SUPFAM" id="SSF56112">
    <property type="entry name" value="Protein kinase-like (PK-like)"/>
    <property type="match status" value="1"/>
</dbReference>
<feature type="region of interest" description="Disordered" evidence="11">
    <location>
        <begin position="94"/>
        <end position="146"/>
    </location>
</feature>
<proteinExistence type="inferred from homology"/>
<dbReference type="InterPro" id="IPR008271">
    <property type="entry name" value="Ser/Thr_kinase_AS"/>
</dbReference>
<dbReference type="PROSITE" id="PS00107">
    <property type="entry name" value="PROTEIN_KINASE_ATP"/>
    <property type="match status" value="1"/>
</dbReference>
<evidence type="ECO:0000259" key="12">
    <source>
        <dbReference type="PROSITE" id="PS50011"/>
    </source>
</evidence>
<dbReference type="PROSITE" id="PS00108">
    <property type="entry name" value="PROTEIN_KINASE_ST"/>
    <property type="match status" value="1"/>
</dbReference>
<keyword evidence="2 10" id="KW-0723">Serine/threonine-protein kinase</keyword>
<keyword evidence="4 9" id="KW-0547">Nucleotide-binding</keyword>
<evidence type="ECO:0000256" key="11">
    <source>
        <dbReference type="SAM" id="MobiDB-lite"/>
    </source>
</evidence>
<dbReference type="GO" id="GO:0005524">
    <property type="term" value="F:ATP binding"/>
    <property type="evidence" value="ECO:0007669"/>
    <property type="project" value="UniProtKB-UniRule"/>
</dbReference>
<dbReference type="AlphaFoldDB" id="X6MFR4"/>
<dbReference type="Proteomes" id="UP000023152">
    <property type="component" value="Unassembled WGS sequence"/>
</dbReference>
<evidence type="ECO:0000256" key="10">
    <source>
        <dbReference type="RuleBase" id="RU000304"/>
    </source>
</evidence>
<dbReference type="OMA" id="ANWEVGT"/>
<feature type="region of interest" description="Disordered" evidence="11">
    <location>
        <begin position="243"/>
        <end position="265"/>
    </location>
</feature>
<evidence type="ECO:0000313" key="14">
    <source>
        <dbReference type="Proteomes" id="UP000023152"/>
    </source>
</evidence>
<comment type="similarity">
    <text evidence="10">Belongs to the protein kinase superfamily.</text>
</comment>
<comment type="catalytic activity">
    <reaction evidence="8">
        <text>L-seryl-[protein] + ATP = O-phospho-L-seryl-[protein] + ADP + H(+)</text>
        <dbReference type="Rhea" id="RHEA:17989"/>
        <dbReference type="Rhea" id="RHEA-COMP:9863"/>
        <dbReference type="Rhea" id="RHEA-COMP:11604"/>
        <dbReference type="ChEBI" id="CHEBI:15378"/>
        <dbReference type="ChEBI" id="CHEBI:29999"/>
        <dbReference type="ChEBI" id="CHEBI:30616"/>
        <dbReference type="ChEBI" id="CHEBI:83421"/>
        <dbReference type="ChEBI" id="CHEBI:456216"/>
        <dbReference type="EC" id="2.7.11.1"/>
    </reaction>
</comment>
<evidence type="ECO:0000256" key="5">
    <source>
        <dbReference type="ARBA" id="ARBA00022777"/>
    </source>
</evidence>
<evidence type="ECO:0000313" key="13">
    <source>
        <dbReference type="EMBL" id="ETO12506.1"/>
    </source>
</evidence>
<dbReference type="FunFam" id="1.10.510.10:FF:000405">
    <property type="entry name" value="Mitogen-activated protein kinase"/>
    <property type="match status" value="1"/>
</dbReference>
<feature type="compositionally biased region" description="Acidic residues" evidence="11">
    <location>
        <begin position="106"/>
        <end position="117"/>
    </location>
</feature>
<dbReference type="PROSITE" id="PS50011">
    <property type="entry name" value="PROTEIN_KINASE_DOM"/>
    <property type="match status" value="1"/>
</dbReference>
<dbReference type="OrthoDB" id="192887at2759"/>
<dbReference type="GO" id="GO:0004674">
    <property type="term" value="F:protein serine/threonine kinase activity"/>
    <property type="evidence" value="ECO:0007669"/>
    <property type="project" value="UniProtKB-KW"/>
</dbReference>
<keyword evidence="14" id="KW-1185">Reference proteome</keyword>
<dbReference type="InterPro" id="IPR011009">
    <property type="entry name" value="Kinase-like_dom_sf"/>
</dbReference>
<evidence type="ECO:0000256" key="9">
    <source>
        <dbReference type="PROSITE-ProRule" id="PRU10141"/>
    </source>
</evidence>
<accession>X6MFR4</accession>
<evidence type="ECO:0000256" key="7">
    <source>
        <dbReference type="ARBA" id="ARBA00047899"/>
    </source>
</evidence>
<dbReference type="InterPro" id="IPR000719">
    <property type="entry name" value="Prot_kinase_dom"/>
</dbReference>
<comment type="caution">
    <text evidence="13">The sequence shown here is derived from an EMBL/GenBank/DDBJ whole genome shotgun (WGS) entry which is preliminary data.</text>
</comment>
<dbReference type="InterPro" id="IPR050117">
    <property type="entry name" value="MAPK"/>
</dbReference>
<dbReference type="EC" id="2.7.11.1" evidence="1"/>
<dbReference type="Pfam" id="PF00069">
    <property type="entry name" value="Pkinase"/>
    <property type="match status" value="2"/>
</dbReference>
<dbReference type="SMART" id="SM00220">
    <property type="entry name" value="S_TKc"/>
    <property type="match status" value="1"/>
</dbReference>
<organism evidence="13 14">
    <name type="scientific">Reticulomyxa filosa</name>
    <dbReference type="NCBI Taxonomy" id="46433"/>
    <lineage>
        <taxon>Eukaryota</taxon>
        <taxon>Sar</taxon>
        <taxon>Rhizaria</taxon>
        <taxon>Retaria</taxon>
        <taxon>Foraminifera</taxon>
        <taxon>Monothalamids</taxon>
        <taxon>Reticulomyxidae</taxon>
        <taxon>Reticulomyxa</taxon>
    </lineage>
</organism>
<feature type="domain" description="Protein kinase" evidence="12">
    <location>
        <begin position="23"/>
        <end position="427"/>
    </location>
</feature>
<evidence type="ECO:0000256" key="1">
    <source>
        <dbReference type="ARBA" id="ARBA00012513"/>
    </source>
</evidence>
<keyword evidence="5" id="KW-0418">Kinase</keyword>
<feature type="compositionally biased region" description="Low complexity" evidence="11">
    <location>
        <begin position="125"/>
        <end position="144"/>
    </location>
</feature>
<comment type="catalytic activity">
    <reaction evidence="7">
        <text>L-threonyl-[protein] + ATP = O-phospho-L-threonyl-[protein] + ADP + H(+)</text>
        <dbReference type="Rhea" id="RHEA:46608"/>
        <dbReference type="Rhea" id="RHEA-COMP:11060"/>
        <dbReference type="Rhea" id="RHEA-COMP:11605"/>
        <dbReference type="ChEBI" id="CHEBI:15378"/>
        <dbReference type="ChEBI" id="CHEBI:30013"/>
        <dbReference type="ChEBI" id="CHEBI:30616"/>
        <dbReference type="ChEBI" id="CHEBI:61977"/>
        <dbReference type="ChEBI" id="CHEBI:456216"/>
        <dbReference type="EC" id="2.7.11.1"/>
    </reaction>
</comment>
<feature type="compositionally biased region" description="Low complexity" evidence="11">
    <location>
        <begin position="245"/>
        <end position="264"/>
    </location>
</feature>